<proteinExistence type="predicted"/>
<accession>A0A972FJ99</accession>
<feature type="region of interest" description="Disordered" evidence="1">
    <location>
        <begin position="24"/>
        <end position="44"/>
    </location>
</feature>
<dbReference type="Proteomes" id="UP000712080">
    <property type="component" value="Unassembled WGS sequence"/>
</dbReference>
<dbReference type="InterPro" id="IPR011473">
    <property type="entry name" value="DUF1579"/>
</dbReference>
<dbReference type="EMBL" id="JAAMPU010000098">
    <property type="protein sequence ID" value="NMH27069.1"/>
    <property type="molecule type" value="Genomic_DNA"/>
</dbReference>
<comment type="caution">
    <text evidence="2">The sequence shown here is derived from an EMBL/GenBank/DDBJ whole genome shotgun (WGS) entry which is preliminary data.</text>
</comment>
<name>A0A972FJ99_9FLAO</name>
<dbReference type="AlphaFoldDB" id="A0A972FJ99"/>
<evidence type="ECO:0000256" key="1">
    <source>
        <dbReference type="SAM" id="MobiDB-lite"/>
    </source>
</evidence>
<dbReference type="RefSeq" id="WP_169526073.1">
    <property type="nucleotide sequence ID" value="NZ_JAAMPU010000098.1"/>
</dbReference>
<keyword evidence="3" id="KW-1185">Reference proteome</keyword>
<evidence type="ECO:0000313" key="2">
    <source>
        <dbReference type="EMBL" id="NMH27069.1"/>
    </source>
</evidence>
<organism evidence="2 3">
    <name type="scientific">Flavobacterium silvaticum</name>
    <dbReference type="NCBI Taxonomy" id="1852020"/>
    <lineage>
        <taxon>Bacteria</taxon>
        <taxon>Pseudomonadati</taxon>
        <taxon>Bacteroidota</taxon>
        <taxon>Flavobacteriia</taxon>
        <taxon>Flavobacteriales</taxon>
        <taxon>Flavobacteriaceae</taxon>
        <taxon>Flavobacterium</taxon>
    </lineage>
</organism>
<dbReference type="PROSITE" id="PS51257">
    <property type="entry name" value="PROKAR_LIPOPROTEIN"/>
    <property type="match status" value="1"/>
</dbReference>
<protein>
    <submittedName>
        <fullName evidence="2">DUF1579 domain-containing protein</fullName>
    </submittedName>
</protein>
<dbReference type="Pfam" id="PF07617">
    <property type="entry name" value="DUF1579"/>
    <property type="match status" value="1"/>
</dbReference>
<gene>
    <name evidence="2" type="ORF">G6047_03410</name>
</gene>
<evidence type="ECO:0000313" key="3">
    <source>
        <dbReference type="Proteomes" id="UP000712080"/>
    </source>
</evidence>
<reference evidence="2" key="1">
    <citation type="submission" date="2020-02" db="EMBL/GenBank/DDBJ databases">
        <title>Flavobacterium sp. genome.</title>
        <authorList>
            <person name="Jung H.S."/>
            <person name="Baek J.H."/>
            <person name="Jeon C.O."/>
        </authorList>
    </citation>
    <scope>NUCLEOTIDE SEQUENCE</scope>
    <source>
        <strain evidence="2">SE-s28</strain>
    </source>
</reference>
<sequence length="215" mass="23930">MKKVFLTMSVIALAFGSCKKAEDKAVTTTTTEKDTVKTETAEAEKPMDSAAKMKAWMDFATPGEVHKVLASDTGKWNCDMTFWEGPDAKPEKSTTQADVKMVFDGKYQESVYKGTMMGMPFEGKSTVGFNNASGKAFSTFYDNMGTGFMYVEGTYDAASKTFSFAGETTDPLTKKNVKYREEYVIVDDNTRKMSMFDTKNGSEYKSMEIVMTRAK</sequence>